<keyword evidence="10" id="KW-1185">Reference proteome</keyword>
<dbReference type="InterPro" id="IPR024478">
    <property type="entry name" value="HlyB_4HB_MCP"/>
</dbReference>
<feature type="compositionally biased region" description="Low complexity" evidence="6">
    <location>
        <begin position="518"/>
        <end position="542"/>
    </location>
</feature>
<dbReference type="OrthoDB" id="9806477at2"/>
<dbReference type="PROSITE" id="PS50111">
    <property type="entry name" value="CHEMOTAXIS_TRANSDUC_2"/>
    <property type="match status" value="1"/>
</dbReference>
<evidence type="ECO:0000256" key="5">
    <source>
        <dbReference type="SAM" id="Coils"/>
    </source>
</evidence>
<keyword evidence="5" id="KW-0175">Coiled coil</keyword>
<evidence type="ECO:0000259" key="9">
    <source>
        <dbReference type="PROSITE" id="PS50885"/>
    </source>
</evidence>
<feature type="compositionally biased region" description="Low complexity" evidence="6">
    <location>
        <begin position="296"/>
        <end position="309"/>
    </location>
</feature>
<feature type="domain" description="HAMP" evidence="9">
    <location>
        <begin position="224"/>
        <end position="265"/>
    </location>
</feature>
<dbReference type="GO" id="GO:0004888">
    <property type="term" value="F:transmembrane signaling receptor activity"/>
    <property type="evidence" value="ECO:0007669"/>
    <property type="project" value="InterPro"/>
</dbReference>
<dbReference type="FunFam" id="1.10.287.950:FF:000001">
    <property type="entry name" value="Methyl-accepting chemotaxis sensory transducer"/>
    <property type="match status" value="1"/>
</dbReference>
<protein>
    <submittedName>
        <fullName evidence="11">Methyl-accepting chemotaxis protein</fullName>
    </submittedName>
</protein>
<feature type="region of interest" description="Disordered" evidence="6">
    <location>
        <begin position="281"/>
        <end position="309"/>
    </location>
</feature>
<evidence type="ECO:0000313" key="11">
    <source>
        <dbReference type="RefSeq" id="WP_034411515.1"/>
    </source>
</evidence>
<keyword evidence="7" id="KW-0472">Membrane</keyword>
<dbReference type="SMART" id="SM00283">
    <property type="entry name" value="MA"/>
    <property type="match status" value="1"/>
</dbReference>
<feature type="compositionally biased region" description="Acidic residues" evidence="6">
    <location>
        <begin position="548"/>
        <end position="558"/>
    </location>
</feature>
<evidence type="ECO:0000256" key="6">
    <source>
        <dbReference type="SAM" id="MobiDB-lite"/>
    </source>
</evidence>
<feature type="coiled-coil region" evidence="5">
    <location>
        <begin position="456"/>
        <end position="501"/>
    </location>
</feature>
<dbReference type="InterPro" id="IPR004089">
    <property type="entry name" value="MCPsignal_dom"/>
</dbReference>
<evidence type="ECO:0000256" key="2">
    <source>
        <dbReference type="ARBA" id="ARBA00022500"/>
    </source>
</evidence>
<feature type="domain" description="Methyl-accepting transducer" evidence="8">
    <location>
        <begin position="270"/>
        <end position="485"/>
    </location>
</feature>
<proteinExistence type="inferred from homology"/>
<dbReference type="PROSITE" id="PS50885">
    <property type="entry name" value="HAMP"/>
    <property type="match status" value="1"/>
</dbReference>
<dbReference type="RefSeq" id="WP_034411515.1">
    <property type="nucleotide sequence ID" value="NZ_AXWS01000013.1"/>
</dbReference>
<keyword evidence="2" id="KW-0145">Chemotaxis</keyword>
<keyword evidence="4" id="KW-0807">Transducer</keyword>
<comment type="similarity">
    <text evidence="3">Belongs to the methyl-accepting chemotaxis (MCP) protein family.</text>
</comment>
<dbReference type="InterPro" id="IPR051310">
    <property type="entry name" value="MCP_chemotaxis"/>
</dbReference>
<comment type="subcellular location">
    <subcellularLocation>
        <location evidence="1">Membrane</location>
    </subcellularLocation>
</comment>
<dbReference type="Pfam" id="PF12729">
    <property type="entry name" value="4HB_MCP_1"/>
    <property type="match status" value="1"/>
</dbReference>
<reference evidence="11" key="3">
    <citation type="submission" date="2025-08" db="UniProtKB">
        <authorList>
            <consortium name="RefSeq"/>
        </authorList>
    </citation>
    <scope>IDENTIFICATION</scope>
</reference>
<evidence type="ECO:0000256" key="7">
    <source>
        <dbReference type="SAM" id="Phobius"/>
    </source>
</evidence>
<dbReference type="PRINTS" id="PR00260">
    <property type="entry name" value="CHEMTRNSDUCR"/>
</dbReference>
<dbReference type="InterPro" id="IPR003660">
    <property type="entry name" value="HAMP_dom"/>
</dbReference>
<dbReference type="PANTHER" id="PTHR43531">
    <property type="entry name" value="PROTEIN ICFG"/>
    <property type="match status" value="1"/>
</dbReference>
<evidence type="ECO:0000313" key="10">
    <source>
        <dbReference type="Proteomes" id="UP000675920"/>
    </source>
</evidence>
<keyword evidence="7" id="KW-0812">Transmembrane</keyword>
<evidence type="ECO:0000256" key="4">
    <source>
        <dbReference type="PROSITE-ProRule" id="PRU00284"/>
    </source>
</evidence>
<keyword evidence="7" id="KW-1133">Transmembrane helix</keyword>
<accession>A0A8B6X811</accession>
<dbReference type="GO" id="GO:0007165">
    <property type="term" value="P:signal transduction"/>
    <property type="evidence" value="ECO:0007669"/>
    <property type="project" value="UniProtKB-KW"/>
</dbReference>
<evidence type="ECO:0000259" key="8">
    <source>
        <dbReference type="PROSITE" id="PS50111"/>
    </source>
</evidence>
<dbReference type="GO" id="GO:0006935">
    <property type="term" value="P:chemotaxis"/>
    <property type="evidence" value="ECO:0007669"/>
    <property type="project" value="UniProtKB-KW"/>
</dbReference>
<dbReference type="SUPFAM" id="SSF58104">
    <property type="entry name" value="Methyl-accepting chemotaxis protein (MCP) signaling domain"/>
    <property type="match status" value="1"/>
</dbReference>
<dbReference type="GO" id="GO:0005886">
    <property type="term" value="C:plasma membrane"/>
    <property type="evidence" value="ECO:0007669"/>
    <property type="project" value="TreeGrafter"/>
</dbReference>
<name>A0A8B6X811_9BURK</name>
<dbReference type="InterPro" id="IPR004090">
    <property type="entry name" value="Chemotax_Me-accpt_rcpt"/>
</dbReference>
<feature type="compositionally biased region" description="Polar residues" evidence="6">
    <location>
        <begin position="281"/>
        <end position="295"/>
    </location>
</feature>
<sequence length="558" mass="59312">MNRLTVTQKFALLIISALIGIGSLSALALRQMEKVYEAASYGTVNTVPSLINLAELNTTAAKVRVMTWRLLASNKADEREDLEQKMRALLPKIEDTIRQYEANYLSDDKDKALIGQVHSAIQTWVDLRSQAVNLALAGKREEGVELLGRNQAAFARIEEALNEHRAYNESLGKAGGERAVEVRRDANVMSLTVAAATLLVVTMIGVFIARSLIKQLGGEPAYAAEVLERVAGGDLTVKVRLKAGDTTSMLATMKDMVDRLADTIGQVRSASGALASASEQVSATSQSMSQGASEQASSVEETSASMEEMSSSVQQNAENARITEGMASKAAREAGEGGEAVLATVAAMKTIAEKIGIIDDIAYQTNLLALNAAIEAARAGEHGKGFAVVADEVRKLAERSQEAAQEIGEVAKSSVSLAERAGSLLDTIVPSISKASDLVQEITAASNEQSSGIGQINTAMAQLAQLTQQNAAASEELAATAEEMNSQADQLEQLMATFTIDGTSRAEVARTLQRVARRPQPAARPAAARPAPIAARQTRTAPQRTSEAELEEFVPFED</sequence>
<dbReference type="Gene3D" id="1.10.287.950">
    <property type="entry name" value="Methyl-accepting chemotaxis protein"/>
    <property type="match status" value="1"/>
</dbReference>
<organism evidence="10 11">
    <name type="scientific">Derxia gummosa DSM 723</name>
    <dbReference type="NCBI Taxonomy" id="1121388"/>
    <lineage>
        <taxon>Bacteria</taxon>
        <taxon>Pseudomonadati</taxon>
        <taxon>Pseudomonadota</taxon>
        <taxon>Betaproteobacteria</taxon>
        <taxon>Burkholderiales</taxon>
        <taxon>Alcaligenaceae</taxon>
        <taxon>Derxia</taxon>
    </lineage>
</organism>
<evidence type="ECO:0000256" key="3">
    <source>
        <dbReference type="ARBA" id="ARBA00029447"/>
    </source>
</evidence>
<dbReference type="Pfam" id="PF00015">
    <property type="entry name" value="MCPsignal"/>
    <property type="match status" value="1"/>
</dbReference>
<evidence type="ECO:0000256" key="1">
    <source>
        <dbReference type="ARBA" id="ARBA00004370"/>
    </source>
</evidence>
<feature type="region of interest" description="Disordered" evidence="6">
    <location>
        <begin position="515"/>
        <end position="558"/>
    </location>
</feature>
<dbReference type="PANTHER" id="PTHR43531:SF11">
    <property type="entry name" value="METHYL-ACCEPTING CHEMOTAXIS PROTEIN 3"/>
    <property type="match status" value="1"/>
</dbReference>
<feature type="transmembrane region" description="Helical" evidence="7">
    <location>
        <begin position="188"/>
        <end position="209"/>
    </location>
</feature>
<dbReference type="AlphaFoldDB" id="A0A8B6X811"/>
<dbReference type="Proteomes" id="UP000675920">
    <property type="component" value="Unplaced"/>
</dbReference>
<reference evidence="11" key="2">
    <citation type="journal article" date="2010" name="Environ. Microbiol.">
        <title>Sensing of environmental signals: classification of chemoreceptors according to the size of their ligand binding regions.</title>
        <authorList>
            <person name="Lacal J."/>
            <person name="Garcia-Fontana C."/>
            <person name="Munoz-Martinez F."/>
            <person name="Ramos J.L."/>
            <person name="Krell T."/>
        </authorList>
    </citation>
    <scope>NUCLEOTIDE SEQUENCE</scope>
</reference>
<reference evidence="11" key="1">
    <citation type="journal article" date="2008" name="Trends Biochem. Sci.">
        <title>Bacterial chemoreceptors: high-performance signaling in networked arrays.</title>
        <authorList>
            <person name="Hazelbauer G.L."/>
            <person name="Falke J.J."/>
            <person name="Parkinson J.S."/>
        </authorList>
    </citation>
    <scope>NUCLEOTIDE SEQUENCE</scope>
</reference>